<keyword evidence="3" id="KW-1185">Reference proteome</keyword>
<name>A0A1A5YVW9_9BACL</name>
<evidence type="ECO:0000313" key="3">
    <source>
        <dbReference type="Proteomes" id="UP000092024"/>
    </source>
</evidence>
<sequence length="170" mass="20721">MLHVANILNPALDQSTESVQLQMTYLLNWIEQTYTKELDQPMVKNFKSYTKGFWKGLFTCYDHPHVPRTNNDHERFFRKTKTRHRRMTGLRSWNEYIIRSGEFVVFVDDALRQKDLLKRLQSVSYKTFREERIRWSCRLEETTKRRRFRRNPQEYLEAAENKYCMLIGQS</sequence>
<gene>
    <name evidence="2" type="ORF">A7K91_19010</name>
</gene>
<organism evidence="2 3">
    <name type="scientific">Paenibacillus oryzae</name>
    <dbReference type="NCBI Taxonomy" id="1844972"/>
    <lineage>
        <taxon>Bacteria</taxon>
        <taxon>Bacillati</taxon>
        <taxon>Bacillota</taxon>
        <taxon>Bacilli</taxon>
        <taxon>Bacillales</taxon>
        <taxon>Paenibacillaceae</taxon>
        <taxon>Paenibacillus</taxon>
    </lineage>
</organism>
<protein>
    <recommendedName>
        <fullName evidence="1">Transposase IS66 central domain-containing protein</fullName>
    </recommendedName>
</protein>
<evidence type="ECO:0000259" key="1">
    <source>
        <dbReference type="Pfam" id="PF03050"/>
    </source>
</evidence>
<dbReference type="RefSeq" id="WP_068678419.1">
    <property type="nucleotide sequence ID" value="NZ_LYPA01000013.1"/>
</dbReference>
<proteinExistence type="predicted"/>
<accession>A0A1A5YVW9</accession>
<dbReference type="Proteomes" id="UP000092024">
    <property type="component" value="Unassembled WGS sequence"/>
</dbReference>
<dbReference type="InterPro" id="IPR004291">
    <property type="entry name" value="Transposase_IS66_central"/>
</dbReference>
<dbReference type="EMBL" id="LYPA01000013">
    <property type="protein sequence ID" value="OBR69736.1"/>
    <property type="molecule type" value="Genomic_DNA"/>
</dbReference>
<comment type="caution">
    <text evidence="2">The sequence shown here is derived from an EMBL/GenBank/DDBJ whole genome shotgun (WGS) entry which is preliminary data.</text>
</comment>
<reference evidence="2 3" key="1">
    <citation type="submission" date="2016-05" db="EMBL/GenBank/DDBJ databases">
        <title>Paenibacillus oryzae. sp. nov., isolated from the rice root.</title>
        <authorList>
            <person name="Zhang J."/>
            <person name="Zhang X."/>
        </authorList>
    </citation>
    <scope>NUCLEOTIDE SEQUENCE [LARGE SCALE GENOMIC DNA]</scope>
    <source>
        <strain evidence="2 3">1DrF-4</strain>
    </source>
</reference>
<feature type="domain" description="Transposase IS66 central" evidence="1">
    <location>
        <begin position="22"/>
        <end position="87"/>
    </location>
</feature>
<evidence type="ECO:0000313" key="2">
    <source>
        <dbReference type="EMBL" id="OBR69736.1"/>
    </source>
</evidence>
<dbReference type="AlphaFoldDB" id="A0A1A5YVW9"/>
<dbReference type="Pfam" id="PF03050">
    <property type="entry name" value="DDE_Tnp_IS66"/>
    <property type="match status" value="1"/>
</dbReference>